<accession>A0A284RVJ7</accession>
<evidence type="ECO:0000313" key="2">
    <source>
        <dbReference type="Proteomes" id="UP000219338"/>
    </source>
</evidence>
<evidence type="ECO:0000313" key="1">
    <source>
        <dbReference type="EMBL" id="SJL12761.1"/>
    </source>
</evidence>
<dbReference type="OrthoDB" id="2690740at2759"/>
<reference evidence="2" key="1">
    <citation type="journal article" date="2017" name="Nat. Ecol. Evol.">
        <title>Genome expansion and lineage-specific genetic innovations in the forest pathogenic fungi Armillaria.</title>
        <authorList>
            <person name="Sipos G."/>
            <person name="Prasanna A.N."/>
            <person name="Walter M.C."/>
            <person name="O'Connor E."/>
            <person name="Balint B."/>
            <person name="Krizsan K."/>
            <person name="Kiss B."/>
            <person name="Hess J."/>
            <person name="Varga T."/>
            <person name="Slot J."/>
            <person name="Riley R."/>
            <person name="Boka B."/>
            <person name="Rigling D."/>
            <person name="Barry K."/>
            <person name="Lee J."/>
            <person name="Mihaltcheva S."/>
            <person name="LaButti K."/>
            <person name="Lipzen A."/>
            <person name="Waldron R."/>
            <person name="Moloney N.M."/>
            <person name="Sperisen C."/>
            <person name="Kredics L."/>
            <person name="Vagvoelgyi C."/>
            <person name="Patrignani A."/>
            <person name="Fitzpatrick D."/>
            <person name="Nagy I."/>
            <person name="Doyle S."/>
            <person name="Anderson J.B."/>
            <person name="Grigoriev I.V."/>
            <person name="Gueldener U."/>
            <person name="Muensterkoetter M."/>
            <person name="Nagy L.G."/>
        </authorList>
    </citation>
    <scope>NUCLEOTIDE SEQUENCE [LARGE SCALE GENOMIC DNA]</scope>
    <source>
        <strain evidence="2">C18/9</strain>
    </source>
</reference>
<dbReference type="EMBL" id="FUEG01000018">
    <property type="protein sequence ID" value="SJL12761.1"/>
    <property type="molecule type" value="Genomic_DNA"/>
</dbReference>
<dbReference type="AlphaFoldDB" id="A0A284RVJ7"/>
<gene>
    <name evidence="1" type="ORF">ARMOST_16192</name>
</gene>
<organism evidence="1 2">
    <name type="scientific">Armillaria ostoyae</name>
    <name type="common">Armillaria root rot fungus</name>
    <dbReference type="NCBI Taxonomy" id="47428"/>
    <lineage>
        <taxon>Eukaryota</taxon>
        <taxon>Fungi</taxon>
        <taxon>Dikarya</taxon>
        <taxon>Basidiomycota</taxon>
        <taxon>Agaricomycotina</taxon>
        <taxon>Agaricomycetes</taxon>
        <taxon>Agaricomycetidae</taxon>
        <taxon>Agaricales</taxon>
        <taxon>Marasmiineae</taxon>
        <taxon>Physalacriaceae</taxon>
        <taxon>Armillaria</taxon>
    </lineage>
</organism>
<sequence>MHQLQNTWRGEFQWDTSNHKDYSYYCWHGDWWNRYTEDTICLKALVHIILCEKVEQLSTFKSNIFQDVMMFVSMHMSLFVMAACFGINNGVPQQLRKLLPDVYAELMVFVDHLPLNEHTPSYPFSGFVINIGVAMNSHHDSFDKIIYMAIPFGE</sequence>
<protein>
    <submittedName>
        <fullName evidence="1">Uncharacterized protein</fullName>
    </submittedName>
</protein>
<dbReference type="Proteomes" id="UP000219338">
    <property type="component" value="Unassembled WGS sequence"/>
</dbReference>
<keyword evidence="2" id="KW-1185">Reference proteome</keyword>
<name>A0A284RVJ7_ARMOS</name>
<proteinExistence type="predicted"/>